<sequence length="321" mass="36487">MAAEESNVTYEQLADIEREFEDVELEITRQQAVLTKALYEKRQKTVAEIDNFWPLVFEQAPQEVDAYIQPSDSAVLSAALKSIYVSRFEVEDGSKGDPRSLSIKFEFDDNEYFEDKVLEKKFYHRQSKDGNFAGLVSEPVAIKWKAGKDLTDGMLDMVVSVYEQEKKSGQTGIPKIKNFTAEQKALQEKIQGTGMGAVSFFAFFGYRGYPVTEEENKESIAKEQEQRRLRAEGKSTGDEDEAPELVDADEDDEEILEIFPDGEELAVAIAEDLWPSAIKYFTNAQEQDGLSEMDFEELDEDELDEEEEEDDEQPPAKKVKA</sequence>
<dbReference type="HOGENOM" id="CLU_038163_0_0_1"/>
<organism evidence="4 5">
    <name type="scientific">Pestalotiopsis fici (strain W106-1 / CGMCC3.15140)</name>
    <dbReference type="NCBI Taxonomy" id="1229662"/>
    <lineage>
        <taxon>Eukaryota</taxon>
        <taxon>Fungi</taxon>
        <taxon>Dikarya</taxon>
        <taxon>Ascomycota</taxon>
        <taxon>Pezizomycotina</taxon>
        <taxon>Sordariomycetes</taxon>
        <taxon>Xylariomycetidae</taxon>
        <taxon>Amphisphaeriales</taxon>
        <taxon>Sporocadaceae</taxon>
        <taxon>Pestalotiopsis</taxon>
    </lineage>
</organism>
<dbReference type="SUPFAM" id="SSF143113">
    <property type="entry name" value="NAP-like"/>
    <property type="match status" value="1"/>
</dbReference>
<feature type="compositionally biased region" description="Acidic residues" evidence="3">
    <location>
        <begin position="289"/>
        <end position="313"/>
    </location>
</feature>
<dbReference type="GO" id="GO:0005634">
    <property type="term" value="C:nucleus"/>
    <property type="evidence" value="ECO:0007669"/>
    <property type="project" value="InterPro"/>
</dbReference>
<dbReference type="RefSeq" id="XP_007834606.1">
    <property type="nucleotide sequence ID" value="XM_007836415.1"/>
</dbReference>
<accession>W3X2L8</accession>
<evidence type="ECO:0000256" key="3">
    <source>
        <dbReference type="SAM" id="MobiDB-lite"/>
    </source>
</evidence>
<dbReference type="OrthoDB" id="19419at2759"/>
<dbReference type="Proteomes" id="UP000030651">
    <property type="component" value="Unassembled WGS sequence"/>
</dbReference>
<protein>
    <recommendedName>
        <fullName evidence="6">Nucleosome assembly protein</fullName>
    </recommendedName>
</protein>
<feature type="compositionally biased region" description="Basic and acidic residues" evidence="3">
    <location>
        <begin position="217"/>
        <end position="237"/>
    </location>
</feature>
<feature type="region of interest" description="Disordered" evidence="3">
    <location>
        <begin position="285"/>
        <end position="321"/>
    </location>
</feature>
<evidence type="ECO:0000313" key="4">
    <source>
        <dbReference type="EMBL" id="ETS80305.1"/>
    </source>
</evidence>
<gene>
    <name evidence="4" type="ORF">PFICI_07834</name>
</gene>
<feature type="region of interest" description="Disordered" evidence="3">
    <location>
        <begin position="215"/>
        <end position="252"/>
    </location>
</feature>
<dbReference type="STRING" id="1229662.W3X2L8"/>
<dbReference type="InParanoid" id="W3X2L8"/>
<dbReference type="Gene3D" id="3.30.1120.90">
    <property type="entry name" value="Nucleosome assembly protein"/>
    <property type="match status" value="1"/>
</dbReference>
<evidence type="ECO:0008006" key="6">
    <source>
        <dbReference type="Google" id="ProtNLM"/>
    </source>
</evidence>
<dbReference type="KEGG" id="pfy:PFICI_07834"/>
<dbReference type="Pfam" id="PF00956">
    <property type="entry name" value="NAP"/>
    <property type="match status" value="1"/>
</dbReference>
<comment type="similarity">
    <text evidence="1 2">Belongs to the nucleosome assembly protein (NAP) family.</text>
</comment>
<dbReference type="EMBL" id="KI912113">
    <property type="protein sequence ID" value="ETS80305.1"/>
    <property type="molecule type" value="Genomic_DNA"/>
</dbReference>
<keyword evidence="5" id="KW-1185">Reference proteome</keyword>
<dbReference type="PANTHER" id="PTHR11875">
    <property type="entry name" value="TESTIS-SPECIFIC Y-ENCODED PROTEIN"/>
    <property type="match status" value="1"/>
</dbReference>
<dbReference type="FunCoup" id="W3X2L8">
    <property type="interactions" value="581"/>
</dbReference>
<dbReference type="OMA" id="RFTFEFK"/>
<proteinExistence type="inferred from homology"/>
<dbReference type="GO" id="GO:0006334">
    <property type="term" value="P:nucleosome assembly"/>
    <property type="evidence" value="ECO:0007669"/>
    <property type="project" value="InterPro"/>
</dbReference>
<dbReference type="InterPro" id="IPR037231">
    <property type="entry name" value="NAP-like_sf"/>
</dbReference>
<feature type="compositionally biased region" description="Acidic residues" evidence="3">
    <location>
        <begin position="238"/>
        <end position="252"/>
    </location>
</feature>
<dbReference type="AlphaFoldDB" id="W3X2L8"/>
<evidence type="ECO:0000313" key="5">
    <source>
        <dbReference type="Proteomes" id="UP000030651"/>
    </source>
</evidence>
<evidence type="ECO:0000256" key="1">
    <source>
        <dbReference type="ARBA" id="ARBA00009947"/>
    </source>
</evidence>
<dbReference type="eggNOG" id="KOG1508">
    <property type="taxonomic scope" value="Eukaryota"/>
</dbReference>
<reference evidence="5" key="1">
    <citation type="journal article" date="2015" name="BMC Genomics">
        <title>Genomic and transcriptomic analysis of the endophytic fungus Pestalotiopsis fici reveals its lifestyle and high potential for synthesis of natural products.</title>
        <authorList>
            <person name="Wang X."/>
            <person name="Zhang X."/>
            <person name="Liu L."/>
            <person name="Xiang M."/>
            <person name="Wang W."/>
            <person name="Sun X."/>
            <person name="Che Y."/>
            <person name="Guo L."/>
            <person name="Liu G."/>
            <person name="Guo L."/>
            <person name="Wang C."/>
            <person name="Yin W.B."/>
            <person name="Stadler M."/>
            <person name="Zhang X."/>
            <person name="Liu X."/>
        </authorList>
    </citation>
    <scope>NUCLEOTIDE SEQUENCE [LARGE SCALE GENOMIC DNA]</scope>
    <source>
        <strain evidence="5">W106-1 / CGMCC3.15140</strain>
    </source>
</reference>
<dbReference type="GeneID" id="19272847"/>
<dbReference type="InterPro" id="IPR002164">
    <property type="entry name" value="NAP_family"/>
</dbReference>
<evidence type="ECO:0000256" key="2">
    <source>
        <dbReference type="RuleBase" id="RU003876"/>
    </source>
</evidence>
<name>W3X2L8_PESFW</name>